<keyword evidence="1" id="KW-0812">Transmembrane</keyword>
<comment type="caution">
    <text evidence="2">The sequence shown here is derived from an EMBL/GenBank/DDBJ whole genome shotgun (WGS) entry which is preliminary data.</text>
</comment>
<name>A0A8S1RPV4_9CILI</name>
<protein>
    <recommendedName>
        <fullName evidence="4">Transmembrane protein</fullName>
    </recommendedName>
</protein>
<keyword evidence="1" id="KW-1133">Transmembrane helix</keyword>
<evidence type="ECO:0000256" key="1">
    <source>
        <dbReference type="SAM" id="Phobius"/>
    </source>
</evidence>
<accession>A0A8S1RPV4</accession>
<organism evidence="2 3">
    <name type="scientific">Paramecium sonneborni</name>
    <dbReference type="NCBI Taxonomy" id="65129"/>
    <lineage>
        <taxon>Eukaryota</taxon>
        <taxon>Sar</taxon>
        <taxon>Alveolata</taxon>
        <taxon>Ciliophora</taxon>
        <taxon>Intramacronucleata</taxon>
        <taxon>Oligohymenophorea</taxon>
        <taxon>Peniculida</taxon>
        <taxon>Parameciidae</taxon>
        <taxon>Paramecium</taxon>
    </lineage>
</organism>
<dbReference type="EMBL" id="CAJJDN010000193">
    <property type="protein sequence ID" value="CAD8128664.1"/>
    <property type="molecule type" value="Genomic_DNA"/>
</dbReference>
<reference evidence="2" key="1">
    <citation type="submission" date="2021-01" db="EMBL/GenBank/DDBJ databases">
        <authorList>
            <consortium name="Genoscope - CEA"/>
            <person name="William W."/>
        </authorList>
    </citation>
    <scope>NUCLEOTIDE SEQUENCE</scope>
</reference>
<keyword evidence="1" id="KW-0472">Membrane</keyword>
<evidence type="ECO:0008006" key="4">
    <source>
        <dbReference type="Google" id="ProtNLM"/>
    </source>
</evidence>
<gene>
    <name evidence="2" type="ORF">PSON_ATCC_30995.1.T1930018</name>
</gene>
<keyword evidence="3" id="KW-1185">Reference proteome</keyword>
<evidence type="ECO:0000313" key="2">
    <source>
        <dbReference type="EMBL" id="CAD8128664.1"/>
    </source>
</evidence>
<evidence type="ECO:0000313" key="3">
    <source>
        <dbReference type="Proteomes" id="UP000692954"/>
    </source>
</evidence>
<proteinExistence type="predicted"/>
<feature type="transmembrane region" description="Helical" evidence="1">
    <location>
        <begin position="57"/>
        <end position="82"/>
    </location>
</feature>
<dbReference type="Proteomes" id="UP000692954">
    <property type="component" value="Unassembled WGS sequence"/>
</dbReference>
<dbReference type="AlphaFoldDB" id="A0A8S1RPV4"/>
<sequence>MDSYFIGKMQITDFEYYSQCSLSYQNIMNQLQKISFNLLKQLTQLEHYIKVEIIQELVIVLILIKMFWNLGVLTSIIAQAVIEIKVQSKVIYQCQIKFVNMNHYFSQFCFKY</sequence>